<proteinExistence type="predicted"/>
<dbReference type="EMBL" id="CP073355">
    <property type="protein sequence ID" value="URA10023.1"/>
    <property type="molecule type" value="Genomic_DNA"/>
</dbReference>
<dbReference type="KEGG" id="taqu:KDW03_11155"/>
<evidence type="ECO:0000313" key="2">
    <source>
        <dbReference type="Proteomes" id="UP001056539"/>
    </source>
</evidence>
<keyword evidence="2" id="KW-1185">Reference proteome</keyword>
<reference evidence="1" key="1">
    <citation type="submission" date="2021-04" db="EMBL/GenBank/DDBJ databases">
        <authorList>
            <person name="Postec A."/>
        </authorList>
    </citation>
    <scope>NUCLEOTIDE SEQUENCE</scope>
    <source>
        <strain evidence="1">F1F22</strain>
    </source>
</reference>
<gene>
    <name evidence="1" type="ORF">KDW03_11155</name>
</gene>
<protein>
    <submittedName>
        <fullName evidence="1">Uncharacterized protein</fullName>
    </submittedName>
</protein>
<dbReference type="RefSeq" id="WP_271435154.1">
    <property type="nucleotide sequence ID" value="NZ_CP073355.1"/>
</dbReference>
<dbReference type="AlphaFoldDB" id="A0AAX3BD39"/>
<organism evidence="1 2">
    <name type="scientific">Thermospira aquatica</name>
    <dbReference type="NCBI Taxonomy" id="2828656"/>
    <lineage>
        <taxon>Bacteria</taxon>
        <taxon>Pseudomonadati</taxon>
        <taxon>Spirochaetota</taxon>
        <taxon>Spirochaetia</taxon>
        <taxon>Brevinematales</taxon>
        <taxon>Thermospiraceae</taxon>
        <taxon>Thermospira</taxon>
    </lineage>
</organism>
<evidence type="ECO:0000313" key="1">
    <source>
        <dbReference type="EMBL" id="URA10023.1"/>
    </source>
</evidence>
<accession>A0AAX3BD39</accession>
<sequence length="222" mass="26178">MMGRKLLFVHGAGLVFVSMLFSNPFPGIEIDDNMPPFVETKEYAYFKEKDNFRGFLWGEERPTVLQKEKAIFFTNVSQDKLILTLFYQEGRKWLPFLRQEITIGYVFENNRLILGYYLVPLQSFDEATNVYERMKVSFVRQYSDRASYSLGYINPPEGDLEGVLAFYRWRTSNTHIELTLERQKILLDRKTRVEKTIPFVIVMSYTDASQDERTFKATDDHP</sequence>
<dbReference type="Proteomes" id="UP001056539">
    <property type="component" value="Chromosome"/>
</dbReference>
<reference evidence="1" key="2">
    <citation type="submission" date="2022-06" db="EMBL/GenBank/DDBJ databases">
        <title>Thermospira aquatica gen. nov., sp. nov.</title>
        <authorList>
            <person name="Ben Ali Gam Z."/>
            <person name="Labat M."/>
        </authorList>
    </citation>
    <scope>NUCLEOTIDE SEQUENCE</scope>
    <source>
        <strain evidence="1">F1F22</strain>
    </source>
</reference>
<name>A0AAX3BD39_9SPIR</name>